<comment type="similarity">
    <text evidence="1">Belongs to the AB hydrolase superfamily.</text>
</comment>
<evidence type="ECO:0008006" key="4">
    <source>
        <dbReference type="Google" id="ProtNLM"/>
    </source>
</evidence>
<dbReference type="Proteomes" id="UP000027138">
    <property type="component" value="Unassembled WGS sequence"/>
</dbReference>
<proteinExistence type="inferred from homology"/>
<dbReference type="EMBL" id="KK914593">
    <property type="protein sequence ID" value="KDP32037.1"/>
    <property type="molecule type" value="Genomic_DNA"/>
</dbReference>
<evidence type="ECO:0000313" key="2">
    <source>
        <dbReference type="EMBL" id="KDP32037.1"/>
    </source>
</evidence>
<gene>
    <name evidence="2" type="ORF">JCGZ_12498</name>
</gene>
<dbReference type="PANTHER" id="PTHR43039">
    <property type="entry name" value="ESTERASE-RELATED"/>
    <property type="match status" value="1"/>
</dbReference>
<dbReference type="InterPro" id="IPR029058">
    <property type="entry name" value="AB_hydrolase_fold"/>
</dbReference>
<accession>A0A067K7D8</accession>
<keyword evidence="3" id="KW-1185">Reference proteome</keyword>
<organism evidence="2 3">
    <name type="scientific">Jatropha curcas</name>
    <name type="common">Barbados nut</name>
    <dbReference type="NCBI Taxonomy" id="180498"/>
    <lineage>
        <taxon>Eukaryota</taxon>
        <taxon>Viridiplantae</taxon>
        <taxon>Streptophyta</taxon>
        <taxon>Embryophyta</taxon>
        <taxon>Tracheophyta</taxon>
        <taxon>Spermatophyta</taxon>
        <taxon>Magnoliopsida</taxon>
        <taxon>eudicotyledons</taxon>
        <taxon>Gunneridae</taxon>
        <taxon>Pentapetalae</taxon>
        <taxon>rosids</taxon>
        <taxon>fabids</taxon>
        <taxon>Malpighiales</taxon>
        <taxon>Euphorbiaceae</taxon>
        <taxon>Crotonoideae</taxon>
        <taxon>Jatropheae</taxon>
        <taxon>Jatropha</taxon>
    </lineage>
</organism>
<name>A0A067K7D8_JATCU</name>
<protein>
    <recommendedName>
        <fullName evidence="4">AB hydrolase-1 domain-containing protein</fullName>
    </recommendedName>
</protein>
<dbReference type="AlphaFoldDB" id="A0A067K7D8"/>
<evidence type="ECO:0000313" key="3">
    <source>
        <dbReference type="Proteomes" id="UP000027138"/>
    </source>
</evidence>
<sequence>MNQMFEAMSSNYKAWCSGFAPMVVGGDMDSVHVQEFCRTLFNMRPDISLSLAHVKFSSDIRHLLTMVKVPCHILQGKMDKVVPVEVSEYLHQTLGGPSIVELMPTNGHLPQLSSPEVVVAVIVKHLRLDITQ</sequence>
<dbReference type="OrthoDB" id="408373at2759"/>
<dbReference type="STRING" id="180498.A0A067K7D8"/>
<reference evidence="2 3" key="1">
    <citation type="journal article" date="2014" name="PLoS ONE">
        <title>Global Analysis of Gene Expression Profiles in Physic Nut (Jatropha curcas L.) Seedlings Exposed to Salt Stress.</title>
        <authorList>
            <person name="Zhang L."/>
            <person name="Zhang C."/>
            <person name="Wu P."/>
            <person name="Chen Y."/>
            <person name="Li M."/>
            <person name="Jiang H."/>
            <person name="Wu G."/>
        </authorList>
    </citation>
    <scope>NUCLEOTIDE SEQUENCE [LARGE SCALE GENOMIC DNA]</scope>
    <source>
        <strain evidence="3">cv. GZQX0401</strain>
        <tissue evidence="2">Young leaves</tissue>
    </source>
</reference>
<dbReference type="Gene3D" id="3.40.50.1820">
    <property type="entry name" value="alpha/beta hydrolase"/>
    <property type="match status" value="1"/>
</dbReference>
<dbReference type="SUPFAM" id="SSF53474">
    <property type="entry name" value="alpha/beta-Hydrolases"/>
    <property type="match status" value="1"/>
</dbReference>
<evidence type="ECO:0000256" key="1">
    <source>
        <dbReference type="ARBA" id="ARBA00008645"/>
    </source>
</evidence>